<accession>A0A212L6A9</accession>
<keyword evidence="1" id="KW-0472">Membrane</keyword>
<protein>
    <submittedName>
        <fullName evidence="2">Uncharacterized protein</fullName>
    </submittedName>
</protein>
<keyword evidence="1" id="KW-0812">Transmembrane</keyword>
<evidence type="ECO:0000313" key="2">
    <source>
        <dbReference type="EMBL" id="SCM73060.1"/>
    </source>
</evidence>
<evidence type="ECO:0000256" key="1">
    <source>
        <dbReference type="SAM" id="Phobius"/>
    </source>
</evidence>
<keyword evidence="1" id="KW-1133">Transmembrane helix</keyword>
<name>A0A212L6A9_9BACT</name>
<dbReference type="EMBL" id="FMJC01000002">
    <property type="protein sequence ID" value="SCM73060.1"/>
    <property type="molecule type" value="Genomic_DNA"/>
</dbReference>
<feature type="transmembrane region" description="Helical" evidence="1">
    <location>
        <begin position="6"/>
        <end position="28"/>
    </location>
</feature>
<gene>
    <name evidence="2" type="ORF">KL86DES1_21006</name>
</gene>
<dbReference type="AlphaFoldDB" id="A0A212L6A9"/>
<proteinExistence type="predicted"/>
<reference evidence="2" key="1">
    <citation type="submission" date="2016-08" db="EMBL/GenBank/DDBJ databases">
        <authorList>
            <person name="Seilhamer J.J."/>
        </authorList>
    </citation>
    <scope>NUCLEOTIDE SEQUENCE</scope>
    <source>
        <strain evidence="2">86-1</strain>
    </source>
</reference>
<sequence length="37" mass="4490">MMLKSHMFLLKIFVIYQSTCIDILLFLLRKSVRMPMQ</sequence>
<organism evidence="2">
    <name type="scientific">uncultured Desulfovibrio sp</name>
    <dbReference type="NCBI Taxonomy" id="167968"/>
    <lineage>
        <taxon>Bacteria</taxon>
        <taxon>Pseudomonadati</taxon>
        <taxon>Thermodesulfobacteriota</taxon>
        <taxon>Desulfovibrionia</taxon>
        <taxon>Desulfovibrionales</taxon>
        <taxon>Desulfovibrionaceae</taxon>
        <taxon>Desulfovibrio</taxon>
        <taxon>environmental samples</taxon>
    </lineage>
</organism>